<dbReference type="InterPro" id="IPR000515">
    <property type="entry name" value="MetI-like"/>
</dbReference>
<dbReference type="EMBL" id="CP000916">
    <property type="protein sequence ID" value="ACM23602.1"/>
    <property type="molecule type" value="Genomic_DNA"/>
</dbReference>
<dbReference type="CDD" id="cd06261">
    <property type="entry name" value="TM_PBP2"/>
    <property type="match status" value="1"/>
</dbReference>
<dbReference type="GO" id="GO:0055085">
    <property type="term" value="P:transmembrane transport"/>
    <property type="evidence" value="ECO:0007669"/>
    <property type="project" value="InterPro"/>
</dbReference>
<dbReference type="Gene3D" id="1.10.3720.10">
    <property type="entry name" value="MetI-like"/>
    <property type="match status" value="1"/>
</dbReference>
<feature type="transmembrane region" description="Helical" evidence="7">
    <location>
        <begin position="309"/>
        <end position="330"/>
    </location>
</feature>
<evidence type="ECO:0000313" key="9">
    <source>
        <dbReference type="EMBL" id="ACM23602.1"/>
    </source>
</evidence>
<dbReference type="Proteomes" id="UP000000445">
    <property type="component" value="Chromosome"/>
</dbReference>
<accession>B9K9G9</accession>
<evidence type="ECO:0000259" key="8">
    <source>
        <dbReference type="PROSITE" id="PS50928"/>
    </source>
</evidence>
<feature type="transmembrane region" description="Helical" evidence="7">
    <location>
        <begin position="106"/>
        <end position="125"/>
    </location>
</feature>
<reference evidence="9 10" key="1">
    <citation type="journal article" date="2009" name="Biosci. Biotechnol. Biochem.">
        <title>WeGAS: a web-based microbial genome annotation system.</title>
        <authorList>
            <person name="Lee D."/>
            <person name="Seo H."/>
            <person name="Park C."/>
            <person name="Park K."/>
        </authorList>
    </citation>
    <scope>NUCLEOTIDE SEQUENCE [LARGE SCALE GENOMIC DNA]</scope>
    <source>
        <strain evidence="10">ATCC 49049 / DSM 4359 / NBRC 107923 / NS-E</strain>
    </source>
</reference>
<feature type="transmembrane region" description="Helical" evidence="7">
    <location>
        <begin position="12"/>
        <end position="33"/>
    </location>
</feature>
<dbReference type="STRING" id="309803.CTN_1426"/>
<feature type="transmembrane region" description="Helical" evidence="7">
    <location>
        <begin position="258"/>
        <end position="279"/>
    </location>
</feature>
<dbReference type="InterPro" id="IPR045621">
    <property type="entry name" value="BPD_transp_1_N"/>
</dbReference>
<dbReference type="Pfam" id="PF00528">
    <property type="entry name" value="BPD_transp_1"/>
    <property type="match status" value="1"/>
</dbReference>
<dbReference type="HOGENOM" id="CLU_036879_0_0_0"/>
<organism evidence="9 10">
    <name type="scientific">Thermotoga neapolitana (strain ATCC 49049 / DSM 4359 / NBRC 107923 / NS-E)</name>
    <dbReference type="NCBI Taxonomy" id="309803"/>
    <lineage>
        <taxon>Bacteria</taxon>
        <taxon>Thermotogati</taxon>
        <taxon>Thermotogota</taxon>
        <taxon>Thermotogae</taxon>
        <taxon>Thermotogales</taxon>
        <taxon>Thermotogaceae</taxon>
        <taxon>Thermotoga</taxon>
    </lineage>
</organism>
<dbReference type="AlphaFoldDB" id="B9K9G9"/>
<gene>
    <name evidence="9" type="ordered locus">CTN_1426</name>
</gene>
<dbReference type="eggNOG" id="COG0601">
    <property type="taxonomic scope" value="Bacteria"/>
</dbReference>
<evidence type="ECO:0000256" key="2">
    <source>
        <dbReference type="ARBA" id="ARBA00022448"/>
    </source>
</evidence>
<evidence type="ECO:0000256" key="3">
    <source>
        <dbReference type="ARBA" id="ARBA00022475"/>
    </source>
</evidence>
<feature type="domain" description="ABC transmembrane type-1" evidence="8">
    <location>
        <begin position="98"/>
        <end position="327"/>
    </location>
</feature>
<dbReference type="PROSITE" id="PS50928">
    <property type="entry name" value="ABC_TM1"/>
    <property type="match status" value="1"/>
</dbReference>
<keyword evidence="3" id="KW-1003">Cell membrane</keyword>
<evidence type="ECO:0000313" key="10">
    <source>
        <dbReference type="Proteomes" id="UP000000445"/>
    </source>
</evidence>
<feature type="transmembrane region" description="Helical" evidence="7">
    <location>
        <begin position="137"/>
        <end position="158"/>
    </location>
</feature>
<dbReference type="PANTHER" id="PTHR43163">
    <property type="entry name" value="DIPEPTIDE TRANSPORT SYSTEM PERMEASE PROTEIN DPPB-RELATED"/>
    <property type="match status" value="1"/>
</dbReference>
<keyword evidence="4 7" id="KW-0812">Transmembrane</keyword>
<dbReference type="GO" id="GO:0005886">
    <property type="term" value="C:plasma membrane"/>
    <property type="evidence" value="ECO:0007669"/>
    <property type="project" value="UniProtKB-SubCell"/>
</dbReference>
<dbReference type="PANTHER" id="PTHR43163:SF6">
    <property type="entry name" value="DIPEPTIDE TRANSPORT SYSTEM PERMEASE PROTEIN DPPB-RELATED"/>
    <property type="match status" value="1"/>
</dbReference>
<protein>
    <submittedName>
        <fullName evidence="9">Binding-protein-dependent transport systems inner membrane component</fullName>
    </submittedName>
</protein>
<evidence type="ECO:0000256" key="5">
    <source>
        <dbReference type="ARBA" id="ARBA00022989"/>
    </source>
</evidence>
<feature type="transmembrane region" description="Helical" evidence="7">
    <location>
        <begin position="204"/>
        <end position="223"/>
    </location>
</feature>
<dbReference type="KEGG" id="tna:CTN_1426"/>
<dbReference type="Pfam" id="PF19300">
    <property type="entry name" value="BPD_transp_1_N"/>
    <property type="match status" value="1"/>
</dbReference>
<dbReference type="SUPFAM" id="SSF161098">
    <property type="entry name" value="MetI-like"/>
    <property type="match status" value="1"/>
</dbReference>
<sequence>MMSLKNYVITRIVLAVPMIFILLALIFLILRIIPGDPVLAILGGKAPKEVIEQKRHELGLDKPIVVQFFDYIGDLLRGDLGKSTLTGRPIWDEIKERFPATLELTLFSFVIAVLVGIFWGSFAAYRRDSGIDIGARMFSMVMYAVPVFWFGLMMQYVFGVVLRWLPVGGRISPTIDLKVITGIYSIDALLTGNWEALKDVFEHLFLPGLTLGLVISSIFVRMVRNNTVLTLAQDFVKAARARGLKERVVLFRYALKNALVPIFTMMGLQFALLLGGAVLTETTFSWPGLGSYLVMKIRYRDFPAIQGTVVFFALIVVVISILVDVINALIDPRVRY</sequence>
<keyword evidence="6 7" id="KW-0472">Membrane</keyword>
<comment type="subcellular location">
    <subcellularLocation>
        <location evidence="1 7">Cell membrane</location>
        <topology evidence="1 7">Multi-pass membrane protein</topology>
    </subcellularLocation>
</comment>
<keyword evidence="5 7" id="KW-1133">Transmembrane helix</keyword>
<keyword evidence="2 7" id="KW-0813">Transport</keyword>
<proteinExistence type="inferred from homology"/>
<evidence type="ECO:0000256" key="7">
    <source>
        <dbReference type="RuleBase" id="RU363032"/>
    </source>
</evidence>
<comment type="similarity">
    <text evidence="7">Belongs to the binding-protein-dependent transport system permease family.</text>
</comment>
<name>B9K9G9_THENN</name>
<dbReference type="InterPro" id="IPR035906">
    <property type="entry name" value="MetI-like_sf"/>
</dbReference>
<keyword evidence="10" id="KW-1185">Reference proteome</keyword>
<evidence type="ECO:0000256" key="1">
    <source>
        <dbReference type="ARBA" id="ARBA00004651"/>
    </source>
</evidence>
<evidence type="ECO:0000256" key="6">
    <source>
        <dbReference type="ARBA" id="ARBA00023136"/>
    </source>
</evidence>
<evidence type="ECO:0000256" key="4">
    <source>
        <dbReference type="ARBA" id="ARBA00022692"/>
    </source>
</evidence>